<proteinExistence type="predicted"/>
<evidence type="ECO:0000313" key="1">
    <source>
        <dbReference type="EMBL" id="TDY00971.1"/>
    </source>
</evidence>
<dbReference type="AlphaFoldDB" id="A0A4R8IJR6"/>
<dbReference type="EMBL" id="SOQX01000004">
    <property type="protein sequence ID" value="TDY00971.1"/>
    <property type="molecule type" value="Genomic_DNA"/>
</dbReference>
<dbReference type="Proteomes" id="UP000294914">
    <property type="component" value="Unassembled WGS sequence"/>
</dbReference>
<evidence type="ECO:0000313" key="2">
    <source>
        <dbReference type="Proteomes" id="UP000294914"/>
    </source>
</evidence>
<dbReference type="RefSeq" id="WP_134083489.1">
    <property type="nucleotide sequence ID" value="NZ_SOQX01000004.1"/>
</dbReference>
<dbReference type="OrthoDB" id="9814831at2"/>
<sequence>MIIYLHGFNSSGASAKGQFLREQLDDIPVLTPTYHYEPARAIVMLQHLIEESLRLDTNLLLAGASLGGYYAQYLGQRYALKRVLINPALMPLATLETCLGENVNYYTGERYTLTARHLDALRALDVPHPCIASPPTLLLLDKGDELLDYRLAAKRYDNCADIRLFDGGDHAFQHLPDALQAIRGVHARPWPDSGTDSE</sequence>
<dbReference type="Pfam" id="PF05728">
    <property type="entry name" value="UPF0227"/>
    <property type="match status" value="1"/>
</dbReference>
<dbReference type="PANTHER" id="PTHR35602">
    <property type="entry name" value="ESTERASE YQIA-RELATED"/>
    <property type="match status" value="1"/>
</dbReference>
<accession>A0A4R8IJR6</accession>
<gene>
    <name evidence="1" type="ORF">EDC23_1717</name>
</gene>
<evidence type="ECO:0008006" key="3">
    <source>
        <dbReference type="Google" id="ProtNLM"/>
    </source>
</evidence>
<name>A0A4R8IJR6_9GAMM</name>
<dbReference type="SUPFAM" id="SSF53474">
    <property type="entry name" value="alpha/beta-Hydrolases"/>
    <property type="match status" value="1"/>
</dbReference>
<dbReference type="PANTHER" id="PTHR35602:SF3">
    <property type="entry name" value="ESTERASE YQIA"/>
    <property type="match status" value="1"/>
</dbReference>
<dbReference type="InterPro" id="IPR029058">
    <property type="entry name" value="AB_hydrolase_fold"/>
</dbReference>
<reference evidence="1 2" key="1">
    <citation type="submission" date="2019-03" db="EMBL/GenBank/DDBJ databases">
        <title>Genomic Encyclopedia of Type Strains, Phase IV (KMG-IV): sequencing the most valuable type-strain genomes for metagenomic binning, comparative biology and taxonomic classification.</title>
        <authorList>
            <person name="Goeker M."/>
        </authorList>
    </citation>
    <scope>NUCLEOTIDE SEQUENCE [LARGE SCALE GENOMIC DNA]</scope>
    <source>
        <strain evidence="1 2">DSM 16326</strain>
    </source>
</reference>
<protein>
    <recommendedName>
        <fullName evidence="3">Esterase</fullName>
    </recommendedName>
</protein>
<comment type="caution">
    <text evidence="1">The sequence shown here is derived from an EMBL/GenBank/DDBJ whole genome shotgun (WGS) entry which is preliminary data.</text>
</comment>
<keyword evidence="2" id="KW-1185">Reference proteome</keyword>
<organism evidence="1 2">
    <name type="scientific">Thiohalophilus thiocyanatoxydans</name>
    <dbReference type="NCBI Taxonomy" id="381308"/>
    <lineage>
        <taxon>Bacteria</taxon>
        <taxon>Pseudomonadati</taxon>
        <taxon>Pseudomonadota</taxon>
        <taxon>Gammaproteobacteria</taxon>
        <taxon>Thiohalomonadales</taxon>
        <taxon>Thiohalophilaceae</taxon>
        <taxon>Thiohalophilus</taxon>
    </lineage>
</organism>
<dbReference type="InterPro" id="IPR008886">
    <property type="entry name" value="UPF0227/Esterase_YqiA"/>
</dbReference>
<dbReference type="Gene3D" id="3.40.50.1820">
    <property type="entry name" value="alpha/beta hydrolase"/>
    <property type="match status" value="1"/>
</dbReference>